<dbReference type="EMBL" id="AAXU02000001">
    <property type="protein sequence ID" value="EAZ82195.1"/>
    <property type="molecule type" value="Genomic_DNA"/>
</dbReference>
<gene>
    <name evidence="2" type="ORF">ALPR1_03100</name>
</gene>
<dbReference type="STRING" id="388413.ALPR1_03100"/>
<comment type="caution">
    <text evidence="2">The sequence shown here is derived from an EMBL/GenBank/DDBJ whole genome shotgun (WGS) entry which is preliminary data.</text>
</comment>
<proteinExistence type="predicted"/>
<keyword evidence="3" id="KW-1185">Reference proteome</keyword>
<dbReference type="HOGENOM" id="CLU_158413_0_0_10"/>
<evidence type="ECO:0000256" key="1">
    <source>
        <dbReference type="SAM" id="MobiDB-lite"/>
    </source>
</evidence>
<accession>A3HVM3</accession>
<organism evidence="2 3">
    <name type="scientific">Algoriphagus machipongonensis</name>
    <dbReference type="NCBI Taxonomy" id="388413"/>
    <lineage>
        <taxon>Bacteria</taxon>
        <taxon>Pseudomonadati</taxon>
        <taxon>Bacteroidota</taxon>
        <taxon>Cytophagia</taxon>
        <taxon>Cytophagales</taxon>
        <taxon>Cyclobacteriaceae</taxon>
        <taxon>Algoriphagus</taxon>
    </lineage>
</organism>
<reference evidence="2 3" key="1">
    <citation type="journal article" date="2011" name="J. Bacteriol.">
        <title>Complete genome sequence of Algoriphagus sp. PR1, bacterial prey of a colony-forming choanoflagellate.</title>
        <authorList>
            <person name="Alegado R.A."/>
            <person name="Ferriera S."/>
            <person name="Nusbaum C."/>
            <person name="Young S.K."/>
            <person name="Zeng Q."/>
            <person name="Imamovic A."/>
            <person name="Fairclough S.R."/>
            <person name="King N."/>
        </authorList>
    </citation>
    <scope>NUCLEOTIDE SEQUENCE [LARGE SCALE GENOMIC DNA]</scope>
    <source>
        <strain evidence="2 3">PR1</strain>
    </source>
</reference>
<feature type="compositionally biased region" description="Basic and acidic residues" evidence="1">
    <location>
        <begin position="1"/>
        <end position="35"/>
    </location>
</feature>
<name>A3HVM3_9BACT</name>
<dbReference type="OrthoDB" id="838788at2"/>
<evidence type="ECO:0000313" key="2">
    <source>
        <dbReference type="EMBL" id="EAZ82195.1"/>
    </source>
</evidence>
<sequence length="134" mass="15271">MKITKEDFKSMQEKYDKEVKKGKPAKGKGDKDKNNQTDWIFIDRGTLEGLLEKVDQDPNVGGIQFYFTEYTEKMAKERYPEGSDKYVGQMTLVMRAANLKGNKLVAVELTGREGEYENDGVECPFVCEPEPTDT</sequence>
<dbReference type="EMBL" id="CM001023">
    <property type="protein sequence ID" value="EAZ82195.1"/>
    <property type="molecule type" value="Genomic_DNA"/>
</dbReference>
<evidence type="ECO:0000313" key="3">
    <source>
        <dbReference type="Proteomes" id="UP000003919"/>
    </source>
</evidence>
<protein>
    <submittedName>
        <fullName evidence="2">Uncharacterized protein</fullName>
    </submittedName>
</protein>
<dbReference type="AlphaFoldDB" id="A3HVM3"/>
<dbReference type="Proteomes" id="UP000003919">
    <property type="component" value="Chromosome"/>
</dbReference>
<dbReference type="RefSeq" id="WP_008198303.1">
    <property type="nucleotide sequence ID" value="NZ_CM001023.1"/>
</dbReference>
<feature type="region of interest" description="Disordered" evidence="1">
    <location>
        <begin position="1"/>
        <end position="36"/>
    </location>
</feature>